<dbReference type="PROSITE" id="PS51257">
    <property type="entry name" value="PROKAR_LIPOPROTEIN"/>
    <property type="match status" value="1"/>
</dbReference>
<feature type="compositionally biased region" description="Polar residues" evidence="1">
    <location>
        <begin position="290"/>
        <end position="299"/>
    </location>
</feature>
<organism evidence="5 6">
    <name type="scientific">Natrinema longum</name>
    <dbReference type="NCBI Taxonomy" id="370324"/>
    <lineage>
        <taxon>Archaea</taxon>
        <taxon>Methanobacteriati</taxon>
        <taxon>Methanobacteriota</taxon>
        <taxon>Stenosarchaea group</taxon>
        <taxon>Halobacteria</taxon>
        <taxon>Halobacteriales</taxon>
        <taxon>Natrialbaceae</taxon>
        <taxon>Natrinema</taxon>
    </lineage>
</organism>
<dbReference type="InterPro" id="IPR055769">
    <property type="entry name" value="DUF7345"/>
</dbReference>
<keyword evidence="2" id="KW-1133">Transmembrane helix</keyword>
<evidence type="ECO:0000259" key="3">
    <source>
        <dbReference type="Pfam" id="PF24034"/>
    </source>
</evidence>
<evidence type="ECO:0000313" key="5">
    <source>
        <dbReference type="EMBL" id="QSW84018.1"/>
    </source>
</evidence>
<accession>A0A8A2U7U4</accession>
<feature type="region of interest" description="Disordered" evidence="1">
    <location>
        <begin position="273"/>
        <end position="308"/>
    </location>
</feature>
<dbReference type="AlphaFoldDB" id="A0A8A2U7U4"/>
<keyword evidence="2" id="KW-0472">Membrane</keyword>
<proteinExistence type="predicted"/>
<dbReference type="EMBL" id="CP071463">
    <property type="protein sequence ID" value="QSW84018.1"/>
    <property type="molecule type" value="Genomic_DNA"/>
</dbReference>
<dbReference type="Pfam" id="PF24036">
    <property type="entry name" value="DUF7345"/>
    <property type="match status" value="1"/>
</dbReference>
<sequence length="371" mass="40298">MDVWGLRALVCVLVVVGCSVAFVTAPGVAGADAGTQSAAFQEEGDRSLELEDADRIHIDVFIAENGTANVVVDYQFHLDDGNSSPAEWERLREDIESNPETYTAAERAKWNETLAEGENRTDREMNLSNVSISTETNSAPREVGHAVVTFQWSNFALVVWKQIEAGAALAGLTLDDGTELQFHWPEGYTVYQNGGERQIDPPPSEPLDGSAIWRGESTSFTENQPRITLVESGNTTSESEPTDQGPAMPWTIVVLALALLATVGTVGWLVGRNRTDTASDDGSGPPQRTDGATATQSDSPGGPPPELLSNEERVLRLLEEHGGRIKQQAVVSELEWTEAKTSQVVGELRENDEIEVFRIGRENVLALPDEE</sequence>
<keyword evidence="6" id="KW-1185">Reference proteome</keyword>
<dbReference type="GeneID" id="63184308"/>
<dbReference type="OrthoDB" id="27885at2157"/>
<dbReference type="KEGG" id="hlo:J0X27_11150"/>
<evidence type="ECO:0008006" key="7">
    <source>
        <dbReference type="Google" id="ProtNLM"/>
    </source>
</evidence>
<evidence type="ECO:0000259" key="4">
    <source>
        <dbReference type="Pfam" id="PF24036"/>
    </source>
</evidence>
<dbReference type="Proteomes" id="UP000663191">
    <property type="component" value="Chromosome"/>
</dbReference>
<dbReference type="Pfam" id="PF24034">
    <property type="entry name" value="DUF7343"/>
    <property type="match status" value="1"/>
</dbReference>
<dbReference type="InterPro" id="IPR055767">
    <property type="entry name" value="DUF7343"/>
</dbReference>
<gene>
    <name evidence="5" type="ORF">J0X27_11150</name>
</gene>
<feature type="region of interest" description="Disordered" evidence="1">
    <location>
        <begin position="216"/>
        <end position="246"/>
    </location>
</feature>
<name>A0A8A2U7U4_9EURY</name>
<feature type="compositionally biased region" description="Polar residues" evidence="1">
    <location>
        <begin position="216"/>
        <end position="239"/>
    </location>
</feature>
<keyword evidence="2" id="KW-0812">Transmembrane</keyword>
<feature type="transmembrane region" description="Helical" evidence="2">
    <location>
        <begin position="247"/>
        <end position="270"/>
    </location>
</feature>
<evidence type="ECO:0000313" key="6">
    <source>
        <dbReference type="Proteomes" id="UP000663191"/>
    </source>
</evidence>
<evidence type="ECO:0000256" key="2">
    <source>
        <dbReference type="SAM" id="Phobius"/>
    </source>
</evidence>
<dbReference type="RefSeq" id="WP_207269265.1">
    <property type="nucleotide sequence ID" value="NZ_CP071463.1"/>
</dbReference>
<feature type="domain" description="DUF7345" evidence="4">
    <location>
        <begin position="60"/>
        <end position="188"/>
    </location>
</feature>
<feature type="domain" description="DUF7343" evidence="3">
    <location>
        <begin position="307"/>
        <end position="368"/>
    </location>
</feature>
<protein>
    <recommendedName>
        <fullName evidence="7">DUF4897 domain-containing protein</fullName>
    </recommendedName>
</protein>
<reference evidence="5 6" key="1">
    <citation type="journal article" date="2006" name="Int. J. Syst. Evol. Microbiol.">
        <title>Haloterrigena longa sp. nov. and Haloterrigena limicola sp. nov., extremely halophilic archaea isolated from a salt lake.</title>
        <authorList>
            <person name="Cui H.L."/>
            <person name="Tohty D."/>
            <person name="Zhou P.J."/>
            <person name="Liu S.J."/>
        </authorList>
    </citation>
    <scope>NUCLEOTIDE SEQUENCE [LARGE SCALE GENOMIC DNA]</scope>
    <source>
        <strain evidence="5 6">ABH32</strain>
    </source>
</reference>
<evidence type="ECO:0000256" key="1">
    <source>
        <dbReference type="SAM" id="MobiDB-lite"/>
    </source>
</evidence>